<dbReference type="EMBL" id="CP015378">
    <property type="protein sequence ID" value="ANC79148.1"/>
    <property type="molecule type" value="Genomic_DNA"/>
</dbReference>
<dbReference type="Proteomes" id="UP000076623">
    <property type="component" value="Chromosome"/>
</dbReference>
<gene>
    <name evidence="1" type="ORF">ABE65_021000</name>
</gene>
<dbReference type="Pfam" id="PF11211">
    <property type="entry name" value="DUF2997"/>
    <property type="match status" value="1"/>
</dbReference>
<organism evidence="1 2">
    <name type="scientific">Fictibacillus phosphorivorans</name>
    <dbReference type="NCBI Taxonomy" id="1221500"/>
    <lineage>
        <taxon>Bacteria</taxon>
        <taxon>Bacillati</taxon>
        <taxon>Bacillota</taxon>
        <taxon>Bacilli</taxon>
        <taxon>Bacillales</taxon>
        <taxon>Fictibacillaceae</taxon>
        <taxon>Fictibacillus</taxon>
    </lineage>
</organism>
<accession>A0A160IRK7</accession>
<protein>
    <recommendedName>
        <fullName evidence="3">DUF2997 domain-containing protein</fullName>
    </recommendedName>
</protein>
<sequence length="68" mass="7883">MKKIQIRIAEDGKFYAETMGIKGNSCLSYIKMLEELLDAETVDSTFTEEYHETEIQTFQEQQQTVKGD</sequence>
<dbReference type="RefSeq" id="WP_066399423.1">
    <property type="nucleotide sequence ID" value="NZ_CP015378.1"/>
</dbReference>
<evidence type="ECO:0000313" key="2">
    <source>
        <dbReference type="Proteomes" id="UP000076623"/>
    </source>
</evidence>
<evidence type="ECO:0008006" key="3">
    <source>
        <dbReference type="Google" id="ProtNLM"/>
    </source>
</evidence>
<dbReference type="KEGG" id="fpn:ABE65_021000"/>
<keyword evidence="2" id="KW-1185">Reference proteome</keyword>
<reference evidence="1 2" key="1">
    <citation type="submission" date="2016-04" db="EMBL/GenBank/DDBJ databases">
        <title>Complete genome sequence of Fictibacillus phosphorivorans G25-29, a strain toxic to nematodes.</title>
        <authorList>
            <person name="Zheng Z."/>
        </authorList>
    </citation>
    <scope>NUCLEOTIDE SEQUENCE [LARGE SCALE GENOMIC DNA]</scope>
    <source>
        <strain evidence="1 2">G25-29</strain>
    </source>
</reference>
<dbReference type="AlphaFoldDB" id="A0A160IRK7"/>
<evidence type="ECO:0000313" key="1">
    <source>
        <dbReference type="EMBL" id="ANC79148.1"/>
    </source>
</evidence>
<proteinExistence type="predicted"/>
<dbReference type="InterPro" id="IPR021375">
    <property type="entry name" value="DUF2997"/>
</dbReference>
<name>A0A160IRK7_9BACL</name>
<dbReference type="STRING" id="1221500.ABE65_021000"/>